<gene>
    <name evidence="2" type="ORF">FJV41_35425</name>
</gene>
<reference evidence="2 3" key="1">
    <citation type="submission" date="2019-06" db="EMBL/GenBank/DDBJ databases">
        <authorList>
            <person name="Livingstone P."/>
            <person name="Whitworth D."/>
        </authorList>
    </citation>
    <scope>NUCLEOTIDE SEQUENCE [LARGE SCALE GENOMIC DNA]</scope>
    <source>
        <strain evidence="2 3">AM401</strain>
    </source>
</reference>
<comment type="caution">
    <text evidence="2">The sequence shown here is derived from an EMBL/GenBank/DDBJ whole genome shotgun (WGS) entry which is preliminary data.</text>
</comment>
<evidence type="ECO:0000313" key="2">
    <source>
        <dbReference type="EMBL" id="TQF11195.1"/>
    </source>
</evidence>
<name>A0A540WQA0_9BACT</name>
<sequence length="176" mass="18755">MSVDGPPRLEPIDGAAARPTLKTATSAAEPEDEPEEISEDEAQAIEDGDDAGPTPSHSRPRLDEPDEISSDEVEEAEVSVSSAAQLIEDEDELQEAEAEEALPEPDPDDDGPAPEPLSSTLNPWFAQLAHGYCPPEGTRFARHTPPTTFPGRDDDTDPSRLPPTPRAQGVVRGKGS</sequence>
<dbReference type="Proteomes" id="UP000315369">
    <property type="component" value="Unassembled WGS sequence"/>
</dbReference>
<evidence type="ECO:0000256" key="1">
    <source>
        <dbReference type="SAM" id="MobiDB-lite"/>
    </source>
</evidence>
<dbReference type="EMBL" id="VIFM01000203">
    <property type="protein sequence ID" value="TQF11195.1"/>
    <property type="molecule type" value="Genomic_DNA"/>
</dbReference>
<feature type="compositionally biased region" description="Acidic residues" evidence="1">
    <location>
        <begin position="29"/>
        <end position="50"/>
    </location>
</feature>
<feature type="compositionally biased region" description="Acidic residues" evidence="1">
    <location>
        <begin position="64"/>
        <end position="77"/>
    </location>
</feature>
<accession>A0A540WQA0</accession>
<organism evidence="2 3">
    <name type="scientific">Myxococcus llanfairpwllgwyngyllgogerychwyrndrobwllllantysiliogogogochensis</name>
    <dbReference type="NCBI Taxonomy" id="2590453"/>
    <lineage>
        <taxon>Bacteria</taxon>
        <taxon>Pseudomonadati</taxon>
        <taxon>Myxococcota</taxon>
        <taxon>Myxococcia</taxon>
        <taxon>Myxococcales</taxon>
        <taxon>Cystobacterineae</taxon>
        <taxon>Myxococcaceae</taxon>
        <taxon>Myxococcus</taxon>
    </lineage>
</organism>
<feature type="compositionally biased region" description="Acidic residues" evidence="1">
    <location>
        <begin position="87"/>
        <end position="112"/>
    </location>
</feature>
<keyword evidence="3" id="KW-1185">Reference proteome</keyword>
<feature type="region of interest" description="Disordered" evidence="1">
    <location>
        <begin position="1"/>
        <end position="176"/>
    </location>
</feature>
<dbReference type="AlphaFoldDB" id="A0A540WQA0"/>
<evidence type="ECO:0000313" key="3">
    <source>
        <dbReference type="Proteomes" id="UP000315369"/>
    </source>
</evidence>
<proteinExistence type="predicted"/>
<protein>
    <submittedName>
        <fullName evidence="2">Uncharacterized protein</fullName>
    </submittedName>
</protein>